<dbReference type="OrthoDB" id="9777791at2"/>
<keyword evidence="7" id="KW-1185">Reference proteome</keyword>
<evidence type="ECO:0000256" key="1">
    <source>
        <dbReference type="ARBA" id="ARBA00010165"/>
    </source>
</evidence>
<evidence type="ECO:0000313" key="6">
    <source>
        <dbReference type="EMBL" id="TDS80729.1"/>
    </source>
</evidence>
<keyword evidence="2" id="KW-0808">Transferase</keyword>
<gene>
    <name evidence="6" type="ORF">CLV52_1297</name>
</gene>
<dbReference type="RefSeq" id="WP_133765416.1">
    <property type="nucleotide sequence ID" value="NZ_BAAARP010000001.1"/>
</dbReference>
<dbReference type="InterPro" id="IPR011009">
    <property type="entry name" value="Kinase-like_dom_sf"/>
</dbReference>
<dbReference type="GO" id="GO:0046522">
    <property type="term" value="F:S-methyl-5-thioribose kinase activity"/>
    <property type="evidence" value="ECO:0007669"/>
    <property type="project" value="InterPro"/>
</dbReference>
<comment type="similarity">
    <text evidence="1">Belongs to the methylthioribose kinase family.</text>
</comment>
<dbReference type="InterPro" id="IPR009212">
    <property type="entry name" value="Methylthioribose_kinase"/>
</dbReference>
<dbReference type="NCBIfam" id="TIGR01767">
    <property type="entry name" value="MTRK"/>
    <property type="match status" value="1"/>
</dbReference>
<dbReference type="PANTHER" id="PTHR34273:SF2">
    <property type="entry name" value="METHYLTHIORIBOSE KINASE"/>
    <property type="match status" value="1"/>
</dbReference>
<dbReference type="EMBL" id="SOAM01000001">
    <property type="protein sequence ID" value="TDS80729.1"/>
    <property type="molecule type" value="Genomic_DNA"/>
</dbReference>
<dbReference type="SUPFAM" id="SSF56112">
    <property type="entry name" value="Protein kinase-like (PK-like)"/>
    <property type="match status" value="1"/>
</dbReference>
<name>A0A4R7FSS6_9MICO</name>
<evidence type="ECO:0000256" key="4">
    <source>
        <dbReference type="ARBA" id="ARBA00022777"/>
    </source>
</evidence>
<dbReference type="Proteomes" id="UP000295344">
    <property type="component" value="Unassembled WGS sequence"/>
</dbReference>
<organism evidence="6 7">
    <name type="scientific">Amnibacterium kyonggiense</name>
    <dbReference type="NCBI Taxonomy" id="595671"/>
    <lineage>
        <taxon>Bacteria</taxon>
        <taxon>Bacillati</taxon>
        <taxon>Actinomycetota</taxon>
        <taxon>Actinomycetes</taxon>
        <taxon>Micrococcales</taxon>
        <taxon>Microbacteriaceae</taxon>
        <taxon>Amnibacterium</taxon>
    </lineage>
</organism>
<evidence type="ECO:0000256" key="2">
    <source>
        <dbReference type="ARBA" id="ARBA00022679"/>
    </source>
</evidence>
<proteinExistence type="inferred from homology"/>
<keyword evidence="5" id="KW-0067">ATP-binding</keyword>
<evidence type="ECO:0000256" key="5">
    <source>
        <dbReference type="ARBA" id="ARBA00022840"/>
    </source>
</evidence>
<dbReference type="GO" id="GO:0005524">
    <property type="term" value="F:ATP binding"/>
    <property type="evidence" value="ECO:0007669"/>
    <property type="project" value="UniProtKB-KW"/>
</dbReference>
<protein>
    <submittedName>
        <fullName evidence="6">5'-methylthioribose kinase</fullName>
    </submittedName>
</protein>
<dbReference type="GO" id="GO:0009086">
    <property type="term" value="P:methionine biosynthetic process"/>
    <property type="evidence" value="ECO:0007669"/>
    <property type="project" value="InterPro"/>
</dbReference>
<dbReference type="Gene3D" id="3.90.1200.10">
    <property type="match status" value="1"/>
</dbReference>
<sequence>MTVELLTVDTVPAYLAAHPELAAGVDPGTAAVREVGDGNLNLVFIAEDAAGASVVLKQSLPYVRTDHSWAVPQDRIFAEARGYEDAARVAPGSTAGYHGLDPERRLIALEDLSSWTVWRTALNEGRVTPGAGGDLGRYVARLAFGTSAFGRPAAEVRAAAAGALNIELCRITEDLVFTEPFRDHEHNGWDAEVSPAVLALRDDAVLAEVAELKWRFLTAAEGRIHGDLHTGSVFVAPPGTEGVQAKAFDLEFGVYGPVAFDLGALFGNVLLAQSRAAALGRPEAFRTWVAGLVGETWAAFEAEFRRLWPQRVDSAFTDRFLEDWLRETWHRAVGFGGVKAVRRVVGWAKVSDVQTLEHDERVKAAGAALTTARRWITERQGIPSAAMLADVTREAVLAWR</sequence>
<comment type="caution">
    <text evidence="6">The sequence shown here is derived from an EMBL/GenBank/DDBJ whole genome shotgun (WGS) entry which is preliminary data.</text>
</comment>
<dbReference type="Gene3D" id="3.30.200.20">
    <property type="entry name" value="Phosphorylase Kinase, domain 1"/>
    <property type="match status" value="1"/>
</dbReference>
<keyword evidence="4 6" id="KW-0418">Kinase</keyword>
<evidence type="ECO:0000313" key="7">
    <source>
        <dbReference type="Proteomes" id="UP000295344"/>
    </source>
</evidence>
<evidence type="ECO:0000256" key="3">
    <source>
        <dbReference type="ARBA" id="ARBA00022741"/>
    </source>
</evidence>
<dbReference type="AlphaFoldDB" id="A0A4R7FSS6"/>
<keyword evidence="3" id="KW-0547">Nucleotide-binding</keyword>
<accession>A0A4R7FSS6</accession>
<dbReference type="PANTHER" id="PTHR34273">
    <property type="entry name" value="METHYLTHIORIBOSE KINASE"/>
    <property type="match status" value="1"/>
</dbReference>
<reference evidence="6 7" key="1">
    <citation type="submission" date="2019-03" db="EMBL/GenBank/DDBJ databases">
        <title>Genomic Encyclopedia of Archaeal and Bacterial Type Strains, Phase II (KMG-II): from individual species to whole genera.</title>
        <authorList>
            <person name="Goeker M."/>
        </authorList>
    </citation>
    <scope>NUCLEOTIDE SEQUENCE [LARGE SCALE GENOMIC DNA]</scope>
    <source>
        <strain evidence="6 7">DSM 24782</strain>
    </source>
</reference>